<comment type="caution">
    <text evidence="1">The sequence shown here is derived from an EMBL/GenBank/DDBJ whole genome shotgun (WGS) entry which is preliminary data.</text>
</comment>
<dbReference type="EMBL" id="BSXG01000118">
    <property type="protein sequence ID" value="GME45240.1"/>
    <property type="molecule type" value="Genomic_DNA"/>
</dbReference>
<dbReference type="Proteomes" id="UP001165186">
    <property type="component" value="Unassembled WGS sequence"/>
</dbReference>
<evidence type="ECO:0000313" key="1">
    <source>
        <dbReference type="EMBL" id="GME45240.1"/>
    </source>
</evidence>
<evidence type="ECO:0000313" key="2">
    <source>
        <dbReference type="Proteomes" id="UP001165186"/>
    </source>
</evidence>
<gene>
    <name evidence="1" type="primary">g10723</name>
    <name evidence="1" type="ORF">NpPPO83_00010723</name>
</gene>
<protein>
    <submittedName>
        <fullName evidence="1">5-formyltetrahydrofolate cyclo-ligase</fullName>
    </submittedName>
</protein>
<accession>A0ACB5SK22</accession>
<keyword evidence="2" id="KW-1185">Reference proteome</keyword>
<sequence>MATQPAPPATAAAADADIPAHKSAVRAAVWRQLAAVALPDSRFDRDFSSFIADFAGSAAATERLVALREWRAARVVFVAPDNCLEALRARALADGKTLLVTTYGIRRGFVVLDRAAVAADGRGPWYAATLDGMERVGRKVGLREMREGGWRVDVMVTGTGAVSARGVRFGKGHGFFDLEWGMLYSVGVVGMGTLAVGVVHDCQVVEEGSVELRPDVFDTVCDVVVTPTRTLRVEEAVKPGVGILWDRLAEGMFEGIPPLRELREMQDREGKGSAVELRKK</sequence>
<reference evidence="1" key="1">
    <citation type="submission" date="2024-09" db="EMBL/GenBank/DDBJ databases">
        <title>Draft Genome Sequences of Neofusicoccum parvum.</title>
        <authorList>
            <person name="Ashida A."/>
            <person name="Camagna M."/>
            <person name="Tanaka A."/>
            <person name="Takemoto D."/>
        </authorList>
    </citation>
    <scope>NUCLEOTIDE SEQUENCE</scope>
    <source>
        <strain evidence="1">PPO83</strain>
    </source>
</reference>
<name>A0ACB5SK22_9PEZI</name>
<proteinExistence type="predicted"/>
<organism evidence="1 2">
    <name type="scientific">Neofusicoccum parvum</name>
    <dbReference type="NCBI Taxonomy" id="310453"/>
    <lineage>
        <taxon>Eukaryota</taxon>
        <taxon>Fungi</taxon>
        <taxon>Dikarya</taxon>
        <taxon>Ascomycota</taxon>
        <taxon>Pezizomycotina</taxon>
        <taxon>Dothideomycetes</taxon>
        <taxon>Dothideomycetes incertae sedis</taxon>
        <taxon>Botryosphaeriales</taxon>
        <taxon>Botryosphaeriaceae</taxon>
        <taxon>Neofusicoccum</taxon>
    </lineage>
</organism>